<dbReference type="InterPro" id="IPR036322">
    <property type="entry name" value="WD40_repeat_dom_sf"/>
</dbReference>
<dbReference type="SUPFAM" id="SSF50978">
    <property type="entry name" value="WD40 repeat-like"/>
    <property type="match status" value="1"/>
</dbReference>
<dbReference type="SMART" id="SM00500">
    <property type="entry name" value="SFM"/>
    <property type="match status" value="1"/>
</dbReference>
<organism evidence="5 6">
    <name type="scientific">Malassezia caprae</name>
    <dbReference type="NCBI Taxonomy" id="1381934"/>
    <lineage>
        <taxon>Eukaryota</taxon>
        <taxon>Fungi</taxon>
        <taxon>Dikarya</taxon>
        <taxon>Basidiomycota</taxon>
        <taxon>Ustilaginomycotina</taxon>
        <taxon>Malasseziomycetes</taxon>
        <taxon>Malasseziales</taxon>
        <taxon>Malasseziaceae</taxon>
        <taxon>Malassezia</taxon>
    </lineage>
</organism>
<sequence length="496" mass="54171">MADEAGIALDDLGTDQAPAPISSGDAALHAMLEQRKLAHQVPVPTSDLQVRERLRQYGEPMTLFGEREPDRRARLLQVLIARHGKNAVNLSHAPTAEADDEDEEEFYTEGSDDLLIARRRIAMDSLSRAKARRSYQRREARVPMQDVAQLRKQVLEPLKTCQLLGSQIAGSRPISMVRFAPDASILATGSWSGQAALWSLPNATPRGAALAGHEDRISGLAWHPRATLSQAPSAVNLATGAGDGAVCLWSLADERPLLRTLRGHEARVCRTAFHPMGDYLVSASYDGTWRLWDVERGLELLLQEGHSREVYAVDVHGDGSLVASGGLDAIGRLWDTRTGRTAMVLDGHAREILSLAFAPNGYQLLSASGDDTVRVWDLRSLSTVYTIPAHRSSVADVRFFTAASERPRAPAPWWAGSDVSMDVDDVDEAPALRRSGLYFATAGYDGLVKLWSADDWQLVQSLRGDSGKVMSVDISADGQYIASGEWGRTFKLWGSL</sequence>
<dbReference type="InterPro" id="IPR001680">
    <property type="entry name" value="WD40_rpt"/>
</dbReference>
<evidence type="ECO:0000256" key="2">
    <source>
        <dbReference type="ARBA" id="ARBA00022737"/>
    </source>
</evidence>
<dbReference type="InterPro" id="IPR015943">
    <property type="entry name" value="WD40/YVTN_repeat-like_dom_sf"/>
</dbReference>
<dbReference type="PRINTS" id="PR00320">
    <property type="entry name" value="GPROTEINBRPT"/>
</dbReference>
<reference evidence="5" key="1">
    <citation type="submission" date="2023-03" db="EMBL/GenBank/DDBJ databases">
        <title>Mating type loci evolution in Malassezia.</title>
        <authorList>
            <person name="Coelho M.A."/>
        </authorList>
    </citation>
    <scope>NUCLEOTIDE SEQUENCE</scope>
    <source>
        <strain evidence="5">CBS 10434</strain>
    </source>
</reference>
<name>A0AAF0EC02_9BASI</name>
<dbReference type="GO" id="GO:0030621">
    <property type="term" value="F:U4 snRNA binding"/>
    <property type="evidence" value="ECO:0007669"/>
    <property type="project" value="TreeGrafter"/>
</dbReference>
<dbReference type="EMBL" id="CP119911">
    <property type="protein sequence ID" value="WFD19862.1"/>
    <property type="molecule type" value="Genomic_DNA"/>
</dbReference>
<dbReference type="InterPro" id="IPR036285">
    <property type="entry name" value="PRP4-like_sf"/>
</dbReference>
<dbReference type="PANTHER" id="PTHR19846">
    <property type="entry name" value="WD40 REPEAT PROTEIN"/>
    <property type="match status" value="1"/>
</dbReference>
<proteinExistence type="predicted"/>
<dbReference type="Pfam" id="PF00400">
    <property type="entry name" value="WD40"/>
    <property type="match status" value="6"/>
</dbReference>
<feature type="repeat" description="WD" evidence="3">
    <location>
        <begin position="210"/>
        <end position="259"/>
    </location>
</feature>
<dbReference type="GO" id="GO:0017070">
    <property type="term" value="F:U6 snRNA binding"/>
    <property type="evidence" value="ECO:0007669"/>
    <property type="project" value="TreeGrafter"/>
</dbReference>
<protein>
    <recommendedName>
        <fullName evidence="4">Pre-mRNA processing factor 4 (PRP4)-like domain-containing protein</fullName>
    </recommendedName>
</protein>
<dbReference type="Gene3D" id="2.130.10.10">
    <property type="entry name" value="YVTN repeat-like/Quinoprotein amine dehydrogenase"/>
    <property type="match status" value="3"/>
</dbReference>
<feature type="repeat" description="WD" evidence="3">
    <location>
        <begin position="345"/>
        <end position="386"/>
    </location>
</feature>
<evidence type="ECO:0000313" key="5">
    <source>
        <dbReference type="EMBL" id="WFD19862.1"/>
    </source>
</evidence>
<dbReference type="SUPFAM" id="SSF158230">
    <property type="entry name" value="PRP4-like"/>
    <property type="match status" value="1"/>
</dbReference>
<dbReference type="SMART" id="SM00320">
    <property type="entry name" value="WD40"/>
    <property type="match status" value="7"/>
</dbReference>
<dbReference type="PROSITE" id="PS00678">
    <property type="entry name" value="WD_REPEATS_1"/>
    <property type="match status" value="2"/>
</dbReference>
<keyword evidence="6" id="KW-1185">Reference proteome</keyword>
<dbReference type="InterPro" id="IPR020472">
    <property type="entry name" value="WD40_PAC1"/>
</dbReference>
<accession>A0AAF0EC02</accession>
<dbReference type="AlphaFoldDB" id="A0AAF0EC02"/>
<gene>
    <name evidence="5" type="ORF">MCAP1_002102</name>
</gene>
<dbReference type="CDD" id="cd00200">
    <property type="entry name" value="WD40"/>
    <property type="match status" value="1"/>
</dbReference>
<dbReference type="PROSITE" id="PS50082">
    <property type="entry name" value="WD_REPEATS_2"/>
    <property type="match status" value="5"/>
</dbReference>
<feature type="repeat" description="WD" evidence="3">
    <location>
        <begin position="462"/>
        <end position="496"/>
    </location>
</feature>
<feature type="repeat" description="WD" evidence="3">
    <location>
        <begin position="303"/>
        <end position="344"/>
    </location>
</feature>
<dbReference type="Pfam" id="PF08799">
    <property type="entry name" value="PRP4"/>
    <property type="match status" value="1"/>
</dbReference>
<evidence type="ECO:0000259" key="4">
    <source>
        <dbReference type="SMART" id="SM00500"/>
    </source>
</evidence>
<dbReference type="InterPro" id="IPR019775">
    <property type="entry name" value="WD40_repeat_CS"/>
</dbReference>
<dbReference type="FunFam" id="2.130.10.10:FF:000443">
    <property type="entry name" value="U4/U6 small nuclear ribonucleoprotein Prp4"/>
    <property type="match status" value="1"/>
</dbReference>
<keyword evidence="1 3" id="KW-0853">WD repeat</keyword>
<dbReference type="Proteomes" id="UP001220961">
    <property type="component" value="Chromosome 4"/>
</dbReference>
<dbReference type="PROSITE" id="PS50294">
    <property type="entry name" value="WD_REPEATS_REGION"/>
    <property type="match status" value="4"/>
</dbReference>
<evidence type="ECO:0000256" key="1">
    <source>
        <dbReference type="ARBA" id="ARBA00022574"/>
    </source>
</evidence>
<keyword evidence="2" id="KW-0677">Repeat</keyword>
<evidence type="ECO:0000313" key="6">
    <source>
        <dbReference type="Proteomes" id="UP001220961"/>
    </source>
</evidence>
<dbReference type="Gene3D" id="4.10.280.110">
    <property type="entry name" value="Pre-mRNA processing factor 4 domain"/>
    <property type="match status" value="1"/>
</dbReference>
<dbReference type="PANTHER" id="PTHR19846:SF0">
    <property type="entry name" value="PRE-MRNA PROCESSING FACTOR 4"/>
    <property type="match status" value="1"/>
</dbReference>
<dbReference type="GO" id="GO:0000398">
    <property type="term" value="P:mRNA splicing, via spliceosome"/>
    <property type="evidence" value="ECO:0007669"/>
    <property type="project" value="TreeGrafter"/>
</dbReference>
<evidence type="ECO:0000256" key="3">
    <source>
        <dbReference type="PROSITE-ProRule" id="PRU00221"/>
    </source>
</evidence>
<dbReference type="InterPro" id="IPR014906">
    <property type="entry name" value="PRP4-like"/>
</dbReference>
<feature type="repeat" description="WD" evidence="3">
    <location>
        <begin position="261"/>
        <end position="302"/>
    </location>
</feature>
<dbReference type="GO" id="GO:0046540">
    <property type="term" value="C:U4/U6 x U5 tri-snRNP complex"/>
    <property type="evidence" value="ECO:0007669"/>
    <property type="project" value="TreeGrafter"/>
</dbReference>
<feature type="domain" description="Pre-mRNA processing factor 4 (PRP4)-like" evidence="4">
    <location>
        <begin position="45"/>
        <end position="98"/>
    </location>
</feature>